<dbReference type="GO" id="GO:0005743">
    <property type="term" value="C:mitochondrial inner membrane"/>
    <property type="evidence" value="ECO:0007669"/>
    <property type="project" value="UniProtKB-SubCell"/>
</dbReference>
<feature type="compositionally biased region" description="Basic and acidic residues" evidence="13">
    <location>
        <begin position="862"/>
        <end position="876"/>
    </location>
</feature>
<dbReference type="GO" id="GO:0043022">
    <property type="term" value="F:ribosome binding"/>
    <property type="evidence" value="ECO:0007669"/>
    <property type="project" value="InterPro"/>
</dbReference>
<dbReference type="InterPro" id="IPR011992">
    <property type="entry name" value="EF-hand-dom_pair"/>
</dbReference>
<keyword evidence="8 11" id="KW-0496">Mitochondrion</keyword>
<comment type="subcellular location">
    <subcellularLocation>
        <location evidence="1">Mitochondrion inner membrane</location>
        <topology evidence="1">Single-pass membrane protein</topology>
    </subcellularLocation>
</comment>
<name>W6VCM5_ECHGR</name>
<evidence type="ECO:0000259" key="16">
    <source>
        <dbReference type="PROSITE" id="PS51758"/>
    </source>
</evidence>
<feature type="compositionally biased region" description="Polar residues" evidence="13">
    <location>
        <begin position="111"/>
        <end position="120"/>
    </location>
</feature>
<evidence type="ECO:0000256" key="8">
    <source>
        <dbReference type="ARBA" id="ARBA00023128"/>
    </source>
</evidence>
<sequence length="922" mass="103103">MSCRHVAGFGHASGVLIGLRRSHVFVHGYALNRTTPYVTARQVFEKTAMSLNYEFKLDFHTSFILSELEVISSKSSTSSIPMPPTTGIPLPNSSDKSQTASLKEPTPAPVASQSPGNNPQKAVEPKKPKKSFLVKFKEELIHYYHGFRLLGLETIIAGGICLRLLTGKTLTRRERNQLVRTVADIFRLVPFAVFIIVPFMELLLPVYLKFFPFMLPSTFKEKGKEEEKVRQRLKAKLEVARFLQETVMQTTTKTSKSKDIPTIVEFQEFLKTVRQSGQLADTTDILRFSRLFEDQVTLDSLDHAQLKALCQLLEINSIGPSNFLRFQLWLRVRQLRTEDKLIAKEGVDQIPSWELQSLSRSRGMRSLGLTEGRLRSQLNQWLELHLEKNVPITLLLLSRAMYLQDTTLPPERQLQHAISVLPDKATEEAAVKAVESTEDVDPKTKMELLRKEQETIKAERAAARKAAEGETHKVVEVGSQDPLVDKAKPLEFRSSEELKDAAEKLVGKSLQESLEPIVPPVKPSQTSYTAPETVTHAAESMSTGKASTAAPPPIATPVGVETKETSKTHEEEPMVSSKDLDSIKAAIGSMEESKKALQEEHLLDLKADLDEAVKLRQQQQKESEKAEIVAEFIKEGKETKDEMLVAEAVPKSAPPPPPRKSDEEKIEAAVGATAEVKKKIEAEEVPEMTPREEAEAAAKAEVKEKMATKKAAKTEKAVKRLGAHVDRLLDEIDGLVDKLRGQKQDLLEEIRAHGGKAKAIETEADEERRKQLFENIRADQQRVVDINDVLVSLQRLQKASGSDAEAVQRWQLILEALDEDHDGKIEFKHLLAVLEMFEKEKVELNTSQLSDVVEMFEKEDLLEEQEGRAGETKEATNENSETSQKAPGTSKKLGSFSKNFCLPMELITEAGHTWPVRAAPET</sequence>
<keyword evidence="6" id="KW-0999">Mitochondrion inner membrane</keyword>
<dbReference type="SUPFAM" id="SSF47473">
    <property type="entry name" value="EF-hand"/>
    <property type="match status" value="1"/>
</dbReference>
<dbReference type="AlphaFoldDB" id="W6VCM5"/>
<reference evidence="17 18" key="1">
    <citation type="journal article" date="2013" name="Nat. Genet.">
        <title>The genome of the hydatid tapeworm Echinococcus granulosus.</title>
        <authorList>
            <person name="Zheng H."/>
            <person name="Zhang W."/>
            <person name="Zhang L."/>
            <person name="Zhang Z."/>
            <person name="Li J."/>
            <person name="Lu G."/>
            <person name="Zhu Y."/>
            <person name="Wang Y."/>
            <person name="Huang Y."/>
            <person name="Liu J."/>
            <person name="Kang H."/>
            <person name="Chen J."/>
            <person name="Wang L."/>
            <person name="Chen A."/>
            <person name="Yu S."/>
            <person name="Gao Z."/>
            <person name="Jin L."/>
            <person name="Gu W."/>
            <person name="Wang Z."/>
            <person name="Zhao L."/>
            <person name="Shi B."/>
            <person name="Wen H."/>
            <person name="Lin R."/>
            <person name="Jones M.K."/>
            <person name="Brejova B."/>
            <person name="Vinar T."/>
            <person name="Zhao G."/>
            <person name="McManus D.P."/>
            <person name="Chen Z."/>
            <person name="Zhou Y."/>
            <person name="Wang S."/>
        </authorList>
    </citation>
    <scope>NUCLEOTIDE SEQUENCE [LARGE SCALE GENOMIC DNA]</scope>
</reference>
<keyword evidence="9 14" id="KW-0472">Membrane</keyword>
<evidence type="ECO:0000256" key="2">
    <source>
        <dbReference type="ARBA" id="ARBA00009584"/>
    </source>
</evidence>
<dbReference type="PROSITE" id="PS50222">
    <property type="entry name" value="EF_HAND_2"/>
    <property type="match status" value="1"/>
</dbReference>
<evidence type="ECO:0000313" key="18">
    <source>
        <dbReference type="Proteomes" id="UP000019149"/>
    </source>
</evidence>
<dbReference type="Pfam" id="PF07766">
    <property type="entry name" value="LETM1_RBD"/>
    <property type="match status" value="1"/>
</dbReference>
<evidence type="ECO:0000256" key="13">
    <source>
        <dbReference type="SAM" id="MobiDB-lite"/>
    </source>
</evidence>
<accession>W6VCM5</accession>
<feature type="region of interest" description="Disordered" evidence="13">
    <location>
        <begin position="862"/>
        <end position="894"/>
    </location>
</feature>
<feature type="compositionally biased region" description="Polar residues" evidence="13">
    <location>
        <begin position="91"/>
        <end position="101"/>
    </location>
</feature>
<dbReference type="KEGG" id="egl:EGR_00599"/>
<dbReference type="Proteomes" id="UP000019149">
    <property type="component" value="Unassembled WGS sequence"/>
</dbReference>
<feature type="coiled-coil region" evidence="12">
    <location>
        <begin position="580"/>
        <end position="629"/>
    </location>
</feature>
<comment type="similarity">
    <text evidence="2">Belongs to the LETM1 family.</text>
</comment>
<evidence type="ECO:0000256" key="14">
    <source>
        <dbReference type="SAM" id="Phobius"/>
    </source>
</evidence>
<evidence type="ECO:0000256" key="5">
    <source>
        <dbReference type="ARBA" id="ARBA00022692"/>
    </source>
</evidence>
<dbReference type="CTD" id="36336314"/>
<dbReference type="Gene3D" id="1.10.238.10">
    <property type="entry name" value="EF-hand"/>
    <property type="match status" value="1"/>
</dbReference>
<dbReference type="PANTHER" id="PTHR14009">
    <property type="entry name" value="LEUCINE ZIPPER-EF-HAND CONTAINING TRANSMEMBRANE PROTEIN"/>
    <property type="match status" value="1"/>
</dbReference>
<feature type="domain" description="Letm1 RBD" evidence="16">
    <location>
        <begin position="231"/>
        <end position="439"/>
    </location>
</feature>
<dbReference type="PANTHER" id="PTHR14009:SF1">
    <property type="entry name" value="MITOCHONDRIAL PROTON_CALCIUM EXCHANGER PROTEIN"/>
    <property type="match status" value="1"/>
</dbReference>
<feature type="compositionally biased region" description="Basic and acidic residues" evidence="13">
    <location>
        <begin position="561"/>
        <end position="580"/>
    </location>
</feature>
<comment type="caution">
    <text evidence="17">The sequence shown here is derived from an EMBL/GenBank/DDBJ whole genome shotgun (WGS) entry which is preliminary data.</text>
</comment>
<proteinExistence type="inferred from homology"/>
<feature type="region of interest" description="Disordered" evidence="13">
    <location>
        <begin position="75"/>
        <end position="126"/>
    </location>
</feature>
<evidence type="ECO:0000256" key="4">
    <source>
        <dbReference type="ARBA" id="ARBA00022449"/>
    </source>
</evidence>
<evidence type="ECO:0000256" key="1">
    <source>
        <dbReference type="ARBA" id="ARBA00004434"/>
    </source>
</evidence>
<feature type="compositionally biased region" description="Polar residues" evidence="13">
    <location>
        <begin position="877"/>
        <end position="887"/>
    </location>
</feature>
<feature type="region of interest" description="Disordered" evidence="13">
    <location>
        <begin position="637"/>
        <end position="666"/>
    </location>
</feature>
<evidence type="ECO:0000256" key="9">
    <source>
        <dbReference type="ARBA" id="ARBA00023136"/>
    </source>
</evidence>
<keyword evidence="12" id="KW-0175">Coiled coil</keyword>
<dbReference type="InterPro" id="IPR033122">
    <property type="entry name" value="LETM1-like_RBD"/>
</dbReference>
<dbReference type="STRING" id="6210.W6VCM5"/>
<evidence type="ECO:0000313" key="17">
    <source>
        <dbReference type="EMBL" id="EUB64649.1"/>
    </source>
</evidence>
<keyword evidence="4" id="KW-0050">Antiport</keyword>
<dbReference type="GO" id="GO:0015297">
    <property type="term" value="F:antiporter activity"/>
    <property type="evidence" value="ECO:0007669"/>
    <property type="project" value="UniProtKB-KW"/>
</dbReference>
<evidence type="ECO:0000259" key="15">
    <source>
        <dbReference type="PROSITE" id="PS50222"/>
    </source>
</evidence>
<keyword evidence="5 14" id="KW-0812">Transmembrane</keyword>
<feature type="domain" description="EF-hand" evidence="15">
    <location>
        <begin position="805"/>
        <end position="840"/>
    </location>
</feature>
<dbReference type="RefSeq" id="XP_024355845.1">
    <property type="nucleotide sequence ID" value="XM_024489848.1"/>
</dbReference>
<evidence type="ECO:0000256" key="3">
    <source>
        <dbReference type="ARBA" id="ARBA00020557"/>
    </source>
</evidence>
<keyword evidence="7 14" id="KW-1133">Transmembrane helix</keyword>
<dbReference type="GO" id="GO:0005509">
    <property type="term" value="F:calcium ion binding"/>
    <property type="evidence" value="ECO:0007669"/>
    <property type="project" value="InterPro"/>
</dbReference>
<dbReference type="OrthoDB" id="624114at2759"/>
<feature type="transmembrane region" description="Helical" evidence="14">
    <location>
        <begin position="185"/>
        <end position="208"/>
    </location>
</feature>
<gene>
    <name evidence="17" type="ORF">EGR_00599</name>
</gene>
<evidence type="ECO:0000256" key="12">
    <source>
        <dbReference type="SAM" id="Coils"/>
    </source>
</evidence>
<dbReference type="OMA" id="HGFRHLH"/>
<evidence type="ECO:0000256" key="6">
    <source>
        <dbReference type="ARBA" id="ARBA00022792"/>
    </source>
</evidence>
<protein>
    <recommendedName>
        <fullName evidence="3">Mitochondrial proton/calcium exchanger protein</fullName>
    </recommendedName>
    <alternativeName>
        <fullName evidence="10">Leucine zipper-EF-hand-containing transmembrane protein 1</fullName>
    </alternativeName>
</protein>
<keyword evidence="18" id="KW-1185">Reference proteome</keyword>
<dbReference type="InterPro" id="IPR002048">
    <property type="entry name" value="EF_hand_dom"/>
</dbReference>
<evidence type="ECO:0000256" key="10">
    <source>
        <dbReference type="ARBA" id="ARBA00031360"/>
    </source>
</evidence>
<evidence type="ECO:0000256" key="11">
    <source>
        <dbReference type="PROSITE-ProRule" id="PRU01094"/>
    </source>
</evidence>
<dbReference type="GO" id="GO:0030003">
    <property type="term" value="P:intracellular monoatomic cation homeostasis"/>
    <property type="evidence" value="ECO:0007669"/>
    <property type="project" value="TreeGrafter"/>
</dbReference>
<dbReference type="InterPro" id="IPR044202">
    <property type="entry name" value="LETM1/MDM38-like"/>
</dbReference>
<dbReference type="PROSITE" id="PS51758">
    <property type="entry name" value="LETM1_RBD"/>
    <property type="match status" value="1"/>
</dbReference>
<evidence type="ECO:0000256" key="7">
    <source>
        <dbReference type="ARBA" id="ARBA00022989"/>
    </source>
</evidence>
<organism evidence="17 18">
    <name type="scientific">Echinococcus granulosus</name>
    <name type="common">Hydatid tapeworm</name>
    <dbReference type="NCBI Taxonomy" id="6210"/>
    <lineage>
        <taxon>Eukaryota</taxon>
        <taxon>Metazoa</taxon>
        <taxon>Spiralia</taxon>
        <taxon>Lophotrochozoa</taxon>
        <taxon>Platyhelminthes</taxon>
        <taxon>Cestoda</taxon>
        <taxon>Eucestoda</taxon>
        <taxon>Cyclophyllidea</taxon>
        <taxon>Taeniidae</taxon>
        <taxon>Echinococcus</taxon>
        <taxon>Echinococcus granulosus group</taxon>
    </lineage>
</organism>
<feature type="region of interest" description="Disordered" evidence="13">
    <location>
        <begin position="542"/>
        <end position="580"/>
    </location>
</feature>
<feature type="transmembrane region" description="Helical" evidence="14">
    <location>
        <begin position="143"/>
        <end position="165"/>
    </location>
</feature>
<dbReference type="GeneID" id="36336314"/>
<dbReference type="EMBL" id="APAU02000002">
    <property type="protein sequence ID" value="EUB64649.1"/>
    <property type="molecule type" value="Genomic_DNA"/>
</dbReference>
<keyword evidence="4" id="KW-0813">Transport</keyword>